<evidence type="ECO:0000256" key="1">
    <source>
        <dbReference type="SAM" id="MobiDB-lite"/>
    </source>
</evidence>
<keyword evidence="2" id="KW-0472">Membrane</keyword>
<evidence type="ECO:0000259" key="3">
    <source>
        <dbReference type="Pfam" id="PF13116"/>
    </source>
</evidence>
<feature type="transmembrane region" description="Helical" evidence="2">
    <location>
        <begin position="29"/>
        <end position="52"/>
    </location>
</feature>
<feature type="compositionally biased region" description="Basic and acidic residues" evidence="1">
    <location>
        <begin position="1346"/>
        <end position="1362"/>
    </location>
</feature>
<accession>A0A9C7FB04</accession>
<dbReference type="KEGG" id="pyt:PKF023_16230"/>
<dbReference type="InterPro" id="IPR025263">
    <property type="entry name" value="YhdP_central"/>
</dbReference>
<keyword evidence="2" id="KW-1133">Transmembrane helix</keyword>
<dbReference type="PANTHER" id="PTHR38690">
    <property type="entry name" value="PROTEASE-RELATED"/>
    <property type="match status" value="1"/>
</dbReference>
<protein>
    <recommendedName>
        <fullName evidence="3">YhdP central domain-containing protein</fullName>
    </recommendedName>
</protein>
<dbReference type="RefSeq" id="WP_281742299.1">
    <property type="nucleotide sequence ID" value="NZ_AP026973.1"/>
</dbReference>
<keyword evidence="2" id="KW-0812">Transmembrane</keyword>
<evidence type="ECO:0000256" key="2">
    <source>
        <dbReference type="SAM" id="Phobius"/>
    </source>
</evidence>
<dbReference type="PANTHER" id="PTHR38690:SF1">
    <property type="entry name" value="PROTEASE"/>
    <property type="match status" value="1"/>
</dbReference>
<proteinExistence type="predicted"/>
<reference evidence="4" key="1">
    <citation type="submission" date="2022-11" db="EMBL/GenBank/DDBJ databases">
        <title>Complete Genome Sequences of three Polynucleobacter sp. Subcluster PnecC Strains KF022, KF023, and KF032 Isolated from a Shallow Eutrophic Lake in Japan.</title>
        <authorList>
            <person name="Ogata Y."/>
            <person name="Watanabe K."/>
            <person name="Takemine S."/>
            <person name="Shindo C."/>
            <person name="Kurokawa R."/>
            <person name="Suda W."/>
        </authorList>
    </citation>
    <scope>NUCLEOTIDE SEQUENCE</scope>
    <source>
        <strain evidence="4">KF023</strain>
    </source>
</reference>
<dbReference type="InterPro" id="IPR011836">
    <property type="entry name" value="YhdP"/>
</dbReference>
<dbReference type="Pfam" id="PF13116">
    <property type="entry name" value="YhdP"/>
    <property type="match status" value="1"/>
</dbReference>
<gene>
    <name evidence="4" type="ORF">PKF023_16230</name>
</gene>
<organism evidence="4">
    <name type="scientific">Polynucleobacter yangtzensis</name>
    <dbReference type="NCBI Taxonomy" id="1743159"/>
    <lineage>
        <taxon>Bacteria</taxon>
        <taxon>Pseudomonadati</taxon>
        <taxon>Pseudomonadota</taxon>
        <taxon>Betaproteobacteria</taxon>
        <taxon>Burkholderiales</taxon>
        <taxon>Burkholderiaceae</taxon>
        <taxon>Polynucleobacter</taxon>
    </lineage>
</organism>
<dbReference type="EMBL" id="AP026973">
    <property type="protein sequence ID" value="BDT77820.1"/>
    <property type="molecule type" value="Genomic_DNA"/>
</dbReference>
<name>A0A9C7FB04_9BURK</name>
<dbReference type="NCBIfam" id="TIGR02099">
    <property type="entry name" value="YhdP family protein"/>
    <property type="match status" value="1"/>
</dbReference>
<feature type="compositionally biased region" description="Polar residues" evidence="1">
    <location>
        <begin position="1363"/>
        <end position="1384"/>
    </location>
</feature>
<feature type="domain" description="YhdP central" evidence="3">
    <location>
        <begin position="27"/>
        <end position="1333"/>
    </location>
</feature>
<sequence>MLQNIIPPRLKSALAKRPQGSSRTWRKRALILGGVILILSVLVHVGVRFVLWPQIEKSKASVEKLISARIGADVSMDSLHVSWTGIRPDFEIEGLRFNVPEKTKPLLFIQKINGQLSWASFYHLAPFFQELTFEGAEIYAQRNSKGAISVAGISIDGKTNDYSAENWLFSQNEIRVKDVKLFWEDQLKKKPSTAIEIQSLTLSNGIRSHIGSISATTPWTKGPLLLDIDLVHHIGGQAGNWRDWIGTISWNLNTLQLGQIANEFSLPLNTLEGALSSKGKLKIDNGKPDGGEIYLAADDLTIQLSKNEDAIALGRLETNLTQETDNGMISITTKTFAWRDTESPKSTSLENLSPMTFRWRPPAGDEEIKEFGFSSPKISVEDIALFALNLPLSKKVQQWIKASKADGELQDLDISWSESKSPLSALNIPGGWFKSSKLGFNVSAKLIDVSFIGINKSMPSVSNLSGFLAADQTKGSFTIQSNNLGVEINDLLVDPKIKLDKANGQISWSKQKGNWVINTKQLALSNPEISTTLNLNYIIGEVNKPDFMTLDMDFAQANLQTAYRYLPVSMGSEVKTYLRKAFDAGVIKKGNLHIKGDPNEVPFPKAGSGEFTLNLPIVGATFSPVPSTSPAQGLWPAFNNVNGVINMQNANFTVDIDQASYKQVALSKFHAEIPSVSAKQLILTVNGEAQGDAPQLLDYLFTSPVGKKQAELEKNLKITGPTNLNLGLKIPLSGTGDTNTDIQINFPGNRVQWADIPPFENLKGKIRITEVNPEFEDITAEFLGGSIKISSTIPSQNSQSYSIAGNISANFIKDYFAKDAAVQASPILQSLSGVARYDGVINFNKGNSETSLKIDMRDWGSTAPAPLKKQAGTLMSGQLNLKTFAKTKSNSSRLTWDGKIGDAYFIQGEIAGDDLLRQAVGIGAPAILPQEGLALNIVSNELNADAWQEFLSNQNRKKSGVSANPNTTSNVQVSAQVKQLTLFDRVWQDINLAASNKGPTWQLRMRGSPQVAGNIQYQPATTSDGSDLISGRLVRLKIPEELVSAAIPTKQTSKTPPTKNKFGPGSMPSIELTIDDFDWNKARLGQVKIKTKTIGNTVNFESVQFNNPQGSSTTTGRWVGATQTTPAHTNLNIDLDIKDAGQIIGHWTNQKSVEGGQGKLTINADWDGSPFNPQYETLSGKANLSLEKGRLLEVNTSGAKLLDVLSLQSLFRFATLDLKGSLGNIVTKGTPFNTIDASFDLNAGVAQTKQFTMGLDQARVAMTGQINIPKQTQDLRVTIFPTIDATAGSLAAFAINPIVGLGALVGQYLITSQINRNLQSDYLVQGSWDNPEVIPLDQKGQPIDTKTLDTIRSKDLLKEQSKPDNTTGPQTNPNNSSAPNKTAN</sequence>
<feature type="region of interest" description="Disordered" evidence="1">
    <location>
        <begin position="1335"/>
        <end position="1384"/>
    </location>
</feature>
<evidence type="ECO:0000313" key="4">
    <source>
        <dbReference type="EMBL" id="BDT77820.1"/>
    </source>
</evidence>
<dbReference type="Proteomes" id="UP001211097">
    <property type="component" value="Chromosome"/>
</dbReference>